<accession>A0A8X6X0M8</accession>
<evidence type="ECO:0000313" key="1">
    <source>
        <dbReference type="EMBL" id="GFY44797.1"/>
    </source>
</evidence>
<dbReference type="AlphaFoldDB" id="A0A8X6X0M8"/>
<comment type="caution">
    <text evidence="1">The sequence shown here is derived from an EMBL/GenBank/DDBJ whole genome shotgun (WGS) entry which is preliminary data.</text>
</comment>
<dbReference type="Proteomes" id="UP000886998">
    <property type="component" value="Unassembled WGS sequence"/>
</dbReference>
<gene>
    <name evidence="1" type="ORF">TNIN_222911</name>
</gene>
<protein>
    <submittedName>
        <fullName evidence="1">Uncharacterized protein</fullName>
    </submittedName>
</protein>
<keyword evidence="2" id="KW-1185">Reference proteome</keyword>
<dbReference type="EMBL" id="BMAV01004421">
    <property type="protein sequence ID" value="GFY44797.1"/>
    <property type="molecule type" value="Genomic_DNA"/>
</dbReference>
<sequence length="153" mass="17919">MYVITRHISFFLTPFSNANPSIKTTTLPPLQFILIHRPSQLVPTARRYCSIQGRRNGSWRALPKLQYPLWSPFLPVVMARPVCFRFRLDIFSPLERMTIARCYKSAEWKWSIAVKILFVDGTRVPIIPRKGIKSILRDGKVVKIHDVVQVWKW</sequence>
<proteinExistence type="predicted"/>
<reference evidence="1" key="1">
    <citation type="submission" date="2020-08" db="EMBL/GenBank/DDBJ databases">
        <title>Multicomponent nature underlies the extraordinary mechanical properties of spider dragline silk.</title>
        <authorList>
            <person name="Kono N."/>
            <person name="Nakamura H."/>
            <person name="Mori M."/>
            <person name="Yoshida Y."/>
            <person name="Ohtoshi R."/>
            <person name="Malay A.D."/>
            <person name="Moran D.A.P."/>
            <person name="Tomita M."/>
            <person name="Numata K."/>
            <person name="Arakawa K."/>
        </authorList>
    </citation>
    <scope>NUCLEOTIDE SEQUENCE</scope>
</reference>
<name>A0A8X6X0M8_9ARAC</name>
<organism evidence="1 2">
    <name type="scientific">Trichonephila inaurata madagascariensis</name>
    <dbReference type="NCBI Taxonomy" id="2747483"/>
    <lineage>
        <taxon>Eukaryota</taxon>
        <taxon>Metazoa</taxon>
        <taxon>Ecdysozoa</taxon>
        <taxon>Arthropoda</taxon>
        <taxon>Chelicerata</taxon>
        <taxon>Arachnida</taxon>
        <taxon>Araneae</taxon>
        <taxon>Araneomorphae</taxon>
        <taxon>Entelegynae</taxon>
        <taxon>Araneoidea</taxon>
        <taxon>Nephilidae</taxon>
        <taxon>Trichonephila</taxon>
        <taxon>Trichonephila inaurata</taxon>
    </lineage>
</organism>
<evidence type="ECO:0000313" key="2">
    <source>
        <dbReference type="Proteomes" id="UP000886998"/>
    </source>
</evidence>